<evidence type="ECO:0000313" key="1">
    <source>
        <dbReference type="EMBL" id="OCH85449.1"/>
    </source>
</evidence>
<evidence type="ECO:0000313" key="2">
    <source>
        <dbReference type="Proteomes" id="UP000250043"/>
    </source>
</evidence>
<name>A0A8E2DH34_9APHY</name>
<accession>A0A8E2DH34</accession>
<sequence length="165" mass="18469">MVRVRALSRATGESTVLYLSMILPTVCTGFFSSSCQESSATAFVPPTIGEGDLFFQLDCGLTPEQHKIGNKWICDLLEILGPPSSPKEVIDDPVVAARILWLLLRTASPHYKVKPEYESLDNLRALAEHNKKFCQGLAAAYRFKGFTTLRAMAFWYEWEAPEHSL</sequence>
<keyword evidence="2" id="KW-1185">Reference proteome</keyword>
<organism evidence="1 2">
    <name type="scientific">Obba rivulosa</name>
    <dbReference type="NCBI Taxonomy" id="1052685"/>
    <lineage>
        <taxon>Eukaryota</taxon>
        <taxon>Fungi</taxon>
        <taxon>Dikarya</taxon>
        <taxon>Basidiomycota</taxon>
        <taxon>Agaricomycotina</taxon>
        <taxon>Agaricomycetes</taxon>
        <taxon>Polyporales</taxon>
        <taxon>Gelatoporiaceae</taxon>
        <taxon>Obba</taxon>
    </lineage>
</organism>
<protein>
    <submittedName>
        <fullName evidence="1">Uncharacterized protein</fullName>
    </submittedName>
</protein>
<gene>
    <name evidence="1" type="ORF">OBBRIDRAFT_891178</name>
</gene>
<proteinExistence type="predicted"/>
<dbReference type="EMBL" id="KV722583">
    <property type="protein sequence ID" value="OCH85449.1"/>
    <property type="molecule type" value="Genomic_DNA"/>
</dbReference>
<dbReference type="AlphaFoldDB" id="A0A8E2DH34"/>
<dbReference type="Proteomes" id="UP000250043">
    <property type="component" value="Unassembled WGS sequence"/>
</dbReference>
<dbReference type="PROSITE" id="PS51257">
    <property type="entry name" value="PROKAR_LIPOPROTEIN"/>
    <property type="match status" value="1"/>
</dbReference>
<reference evidence="1 2" key="1">
    <citation type="submission" date="2016-07" db="EMBL/GenBank/DDBJ databases">
        <title>Draft genome of the white-rot fungus Obba rivulosa 3A-2.</title>
        <authorList>
            <consortium name="DOE Joint Genome Institute"/>
            <person name="Miettinen O."/>
            <person name="Riley R."/>
            <person name="Acob R."/>
            <person name="Barry K."/>
            <person name="Cullen D."/>
            <person name="De Vries R."/>
            <person name="Hainaut M."/>
            <person name="Hatakka A."/>
            <person name="Henrissat B."/>
            <person name="Hilden K."/>
            <person name="Kuo R."/>
            <person name="Labutti K."/>
            <person name="Lipzen A."/>
            <person name="Makela M.R."/>
            <person name="Sandor L."/>
            <person name="Spatafora J.W."/>
            <person name="Grigoriev I.V."/>
            <person name="Hibbett D.S."/>
        </authorList>
    </citation>
    <scope>NUCLEOTIDE SEQUENCE [LARGE SCALE GENOMIC DNA]</scope>
    <source>
        <strain evidence="1 2">3A-2</strain>
    </source>
</reference>